<organism evidence="1">
    <name type="scientific">viral metagenome</name>
    <dbReference type="NCBI Taxonomy" id="1070528"/>
    <lineage>
        <taxon>unclassified sequences</taxon>
        <taxon>metagenomes</taxon>
        <taxon>organismal metagenomes</taxon>
    </lineage>
</organism>
<reference evidence="1" key="1">
    <citation type="journal article" date="2020" name="Nature">
        <title>Giant virus diversity and host interactions through global metagenomics.</title>
        <authorList>
            <person name="Schulz F."/>
            <person name="Roux S."/>
            <person name="Paez-Espino D."/>
            <person name="Jungbluth S."/>
            <person name="Walsh D.A."/>
            <person name="Denef V.J."/>
            <person name="McMahon K.D."/>
            <person name="Konstantinidis K.T."/>
            <person name="Eloe-Fadrosh E.A."/>
            <person name="Kyrpides N.C."/>
            <person name="Woyke T."/>
        </authorList>
    </citation>
    <scope>NUCLEOTIDE SEQUENCE</scope>
    <source>
        <strain evidence="1">GVMAG-M-3300020523-10</strain>
    </source>
</reference>
<accession>A0A6C0CCA9</accession>
<evidence type="ECO:0000313" key="1">
    <source>
        <dbReference type="EMBL" id="QHT01943.1"/>
    </source>
</evidence>
<dbReference type="AlphaFoldDB" id="A0A6C0CCA9"/>
<dbReference type="EMBL" id="MN739384">
    <property type="protein sequence ID" value="QHT01943.1"/>
    <property type="molecule type" value="Genomic_DNA"/>
</dbReference>
<dbReference type="InterPro" id="IPR029045">
    <property type="entry name" value="ClpP/crotonase-like_dom_sf"/>
</dbReference>
<dbReference type="SUPFAM" id="SSF52096">
    <property type="entry name" value="ClpP/crotonase"/>
    <property type="match status" value="1"/>
</dbReference>
<protein>
    <submittedName>
        <fullName evidence="1">Uncharacterized protein</fullName>
    </submittedName>
</protein>
<dbReference type="Gene3D" id="3.90.226.10">
    <property type="entry name" value="2-enoyl-CoA Hydratase, Chain A, domain 1"/>
    <property type="match status" value="1"/>
</dbReference>
<sequence length="225" mass="26526">MLNSTINPDIHHKRKHCDINYNCKIINTTGSKLYDKYYNVLNCDKLELIDNHIYFDSLVNKESIACLIQFINYIIKNKYVFVFNDFKIYIHINSKGGLFYELMNFVNYRNQCIYEIVSIIDKECYDSGFVLAALCSYRIISKNAKVNLSKLHCDSTNNIYWNYFKQCSQENSEDFKNLLYDVLCVKVESNLTPEKLSYYLANDSSTIWSWNSKKYKKLGLADEIL</sequence>
<name>A0A6C0CCA9_9ZZZZ</name>
<proteinExistence type="predicted"/>